<evidence type="ECO:0000256" key="9">
    <source>
        <dbReference type="ARBA" id="ARBA00022833"/>
    </source>
</evidence>
<feature type="transmembrane region" description="Helical" evidence="14">
    <location>
        <begin position="196"/>
        <end position="213"/>
    </location>
</feature>
<dbReference type="SUPFAM" id="SSF57850">
    <property type="entry name" value="RING/U-box"/>
    <property type="match status" value="1"/>
</dbReference>
<dbReference type="OrthoDB" id="8062037at2759"/>
<keyword evidence="8" id="KW-0833">Ubl conjugation pathway</keyword>
<evidence type="ECO:0000256" key="4">
    <source>
        <dbReference type="ARBA" id="ARBA00022679"/>
    </source>
</evidence>
<dbReference type="RefSeq" id="XP_013243816.1">
    <property type="nucleotide sequence ID" value="XM_013388362.1"/>
</dbReference>
<feature type="transmembrane region" description="Helical" evidence="14">
    <location>
        <begin position="233"/>
        <end position="263"/>
    </location>
</feature>
<reference evidence="16 17" key="1">
    <citation type="submission" date="2014-05" db="EMBL/GenBank/DDBJ databases">
        <title>Draft genome sequence of a rare smut relative, Tilletiaria anomala UBC 951.</title>
        <authorList>
            <consortium name="DOE Joint Genome Institute"/>
            <person name="Toome M."/>
            <person name="Kuo A."/>
            <person name="Henrissat B."/>
            <person name="Lipzen A."/>
            <person name="Tritt A."/>
            <person name="Yoshinaga Y."/>
            <person name="Zane M."/>
            <person name="Barry K."/>
            <person name="Grigoriev I.V."/>
            <person name="Spatafora J.W."/>
            <person name="Aimea M.C."/>
        </authorList>
    </citation>
    <scope>NUCLEOTIDE SEQUENCE [LARGE SCALE GENOMIC DNA]</scope>
    <source>
        <strain evidence="16 17">UBC 951</strain>
    </source>
</reference>
<dbReference type="AlphaFoldDB" id="A0A066W036"/>
<comment type="catalytic activity">
    <reaction evidence="1">
        <text>S-ubiquitinyl-[E2 ubiquitin-conjugating enzyme]-L-cysteine + [acceptor protein]-L-lysine = [E2 ubiquitin-conjugating enzyme]-L-cysteine + N(6)-ubiquitinyl-[acceptor protein]-L-lysine.</text>
        <dbReference type="EC" id="2.3.2.27"/>
    </reaction>
</comment>
<dbReference type="EMBL" id="JMSN01000030">
    <property type="protein sequence ID" value="KDN47327.1"/>
    <property type="molecule type" value="Genomic_DNA"/>
</dbReference>
<dbReference type="Pfam" id="PF13639">
    <property type="entry name" value="zf-RING_2"/>
    <property type="match status" value="1"/>
</dbReference>
<dbReference type="HOGENOM" id="CLU_031906_0_0_1"/>
<comment type="caution">
    <text evidence="16">The sequence shown here is derived from an EMBL/GenBank/DDBJ whole genome shotgun (WGS) entry which is preliminary data.</text>
</comment>
<gene>
    <name evidence="16" type="ORF">K437DRAFT_223154</name>
</gene>
<feature type="region of interest" description="Disordered" evidence="13">
    <location>
        <begin position="316"/>
        <end position="353"/>
    </location>
</feature>
<dbReference type="GO" id="GO:0061630">
    <property type="term" value="F:ubiquitin protein ligase activity"/>
    <property type="evidence" value="ECO:0007669"/>
    <property type="project" value="UniProtKB-EC"/>
</dbReference>
<feature type="domain" description="RING-type" evidence="15">
    <location>
        <begin position="431"/>
        <end position="484"/>
    </location>
</feature>
<keyword evidence="4" id="KW-0808">Transferase</keyword>
<evidence type="ECO:0000256" key="6">
    <source>
        <dbReference type="ARBA" id="ARBA00022723"/>
    </source>
</evidence>
<evidence type="ECO:0000256" key="13">
    <source>
        <dbReference type="SAM" id="MobiDB-lite"/>
    </source>
</evidence>
<dbReference type="Proteomes" id="UP000027361">
    <property type="component" value="Unassembled WGS sequence"/>
</dbReference>
<evidence type="ECO:0000256" key="11">
    <source>
        <dbReference type="ARBA" id="ARBA00023136"/>
    </source>
</evidence>
<feature type="transmembrane region" description="Helical" evidence="14">
    <location>
        <begin position="82"/>
        <end position="102"/>
    </location>
</feature>
<evidence type="ECO:0000256" key="5">
    <source>
        <dbReference type="ARBA" id="ARBA00022692"/>
    </source>
</evidence>
<evidence type="ECO:0000259" key="15">
    <source>
        <dbReference type="PROSITE" id="PS50089"/>
    </source>
</evidence>
<keyword evidence="9" id="KW-0862">Zinc</keyword>
<dbReference type="PANTHER" id="PTHR45977">
    <property type="entry name" value="TARGET OF ERK KINASE MPK-1"/>
    <property type="match status" value="1"/>
</dbReference>
<evidence type="ECO:0000256" key="3">
    <source>
        <dbReference type="ARBA" id="ARBA00012483"/>
    </source>
</evidence>
<keyword evidence="6" id="KW-0479">Metal-binding</keyword>
<evidence type="ECO:0000256" key="8">
    <source>
        <dbReference type="ARBA" id="ARBA00022786"/>
    </source>
</evidence>
<dbReference type="InParanoid" id="A0A066W036"/>
<proteinExistence type="predicted"/>
<evidence type="ECO:0000256" key="10">
    <source>
        <dbReference type="ARBA" id="ARBA00022989"/>
    </source>
</evidence>
<keyword evidence="10 14" id="KW-1133">Transmembrane helix</keyword>
<evidence type="ECO:0000313" key="16">
    <source>
        <dbReference type="EMBL" id="KDN47327.1"/>
    </source>
</evidence>
<evidence type="ECO:0000256" key="1">
    <source>
        <dbReference type="ARBA" id="ARBA00000900"/>
    </source>
</evidence>
<keyword evidence="17" id="KW-1185">Reference proteome</keyword>
<feature type="region of interest" description="Disordered" evidence="13">
    <location>
        <begin position="15"/>
        <end position="40"/>
    </location>
</feature>
<feature type="compositionally biased region" description="Low complexity" evidence="13">
    <location>
        <begin position="23"/>
        <end position="40"/>
    </location>
</feature>
<dbReference type="InterPro" id="IPR001841">
    <property type="entry name" value="Znf_RING"/>
</dbReference>
<keyword evidence="7 12" id="KW-0863">Zinc-finger</keyword>
<feature type="transmembrane region" description="Helical" evidence="14">
    <location>
        <begin position="133"/>
        <end position="156"/>
    </location>
</feature>
<organism evidence="16 17">
    <name type="scientific">Tilletiaria anomala (strain ATCC 24038 / CBS 436.72 / UBC 951)</name>
    <dbReference type="NCBI Taxonomy" id="1037660"/>
    <lineage>
        <taxon>Eukaryota</taxon>
        <taxon>Fungi</taxon>
        <taxon>Dikarya</taxon>
        <taxon>Basidiomycota</taxon>
        <taxon>Ustilaginomycotina</taxon>
        <taxon>Exobasidiomycetes</taxon>
        <taxon>Georgefischeriales</taxon>
        <taxon>Tilletiariaceae</taxon>
        <taxon>Tilletiaria</taxon>
    </lineage>
</organism>
<protein>
    <recommendedName>
        <fullName evidence="3">RING-type E3 ubiquitin transferase</fullName>
        <ecNumber evidence="3">2.3.2.27</ecNumber>
    </recommendedName>
</protein>
<evidence type="ECO:0000256" key="12">
    <source>
        <dbReference type="PROSITE-ProRule" id="PRU00175"/>
    </source>
</evidence>
<dbReference type="EC" id="2.3.2.27" evidence="3"/>
<dbReference type="SMART" id="SM00184">
    <property type="entry name" value="RING"/>
    <property type="match status" value="1"/>
</dbReference>
<evidence type="ECO:0000313" key="17">
    <source>
        <dbReference type="Proteomes" id="UP000027361"/>
    </source>
</evidence>
<dbReference type="OMA" id="CQKAVIP"/>
<name>A0A066W036_TILAU</name>
<sequence length="505" mass="54253">MCQRLRHAEKLANEAERRGVAESAGTDAGASSNATAATGTGAGAERGAAVAELDDAAAVRRNLLLGVWASYAHLTRGRKLMFFFRLGLALAQVAVSIVILALPTSLGDSFAADRSGINGGAGGGDPTCDPEPLFAWLFLHMLRVTVALPLDVYLGLSPHRTSRARRPNAQGLEERERARTFGSLLLDRKISKISDLINIVHLVLFIVGNHIVYSNTECSRAPADSVPLFWTSFSMLCITYLIILEILLLVFAIVFFLPCVMFAMRALGLGERLQGKQPPTSKVPQKVADAVKLVYYTPEEVVKETEQATDGAAISAEAADNERPPASSGAEDLSTVSSGAADDREWEKTAPASKRRVGGGLVRLFRVRRHSARHFQRADITRSSSSCSDNNPSRVDASAGMCAAAAAVVPSKKTPKLKYPLHALPAHRATCPICLCDFERPEETLAREGMEPEPLRLLDCGHTFHKSCVDEWLTTVSGRCPVCQKPIRKDKVGAGAGAQDGATEA</sequence>
<dbReference type="PROSITE" id="PS50089">
    <property type="entry name" value="ZF_RING_2"/>
    <property type="match status" value="1"/>
</dbReference>
<dbReference type="CDD" id="cd16448">
    <property type="entry name" value="RING-H2"/>
    <property type="match status" value="1"/>
</dbReference>
<accession>A0A066W036</accession>
<dbReference type="Gene3D" id="3.30.40.10">
    <property type="entry name" value="Zinc/RING finger domain, C3HC4 (zinc finger)"/>
    <property type="match status" value="1"/>
</dbReference>
<evidence type="ECO:0000256" key="7">
    <source>
        <dbReference type="ARBA" id="ARBA00022771"/>
    </source>
</evidence>
<dbReference type="GO" id="GO:0016020">
    <property type="term" value="C:membrane"/>
    <property type="evidence" value="ECO:0007669"/>
    <property type="project" value="UniProtKB-SubCell"/>
</dbReference>
<evidence type="ECO:0000256" key="2">
    <source>
        <dbReference type="ARBA" id="ARBA00004141"/>
    </source>
</evidence>
<evidence type="ECO:0000256" key="14">
    <source>
        <dbReference type="SAM" id="Phobius"/>
    </source>
</evidence>
<keyword evidence="5 14" id="KW-0812">Transmembrane</keyword>
<comment type="subcellular location">
    <subcellularLocation>
        <location evidence="2">Membrane</location>
        <topology evidence="2">Multi-pass membrane protein</topology>
    </subcellularLocation>
</comment>
<dbReference type="GO" id="GO:0008270">
    <property type="term" value="F:zinc ion binding"/>
    <property type="evidence" value="ECO:0007669"/>
    <property type="project" value="UniProtKB-KW"/>
</dbReference>
<keyword evidence="11 14" id="KW-0472">Membrane</keyword>
<dbReference type="GeneID" id="25262408"/>
<dbReference type="STRING" id="1037660.A0A066W036"/>
<dbReference type="InterPro" id="IPR013083">
    <property type="entry name" value="Znf_RING/FYVE/PHD"/>
</dbReference>